<accession>A0AAD8EPS7</accession>
<evidence type="ECO:0000313" key="3">
    <source>
        <dbReference type="Proteomes" id="UP001233999"/>
    </source>
</evidence>
<feature type="region of interest" description="Disordered" evidence="1">
    <location>
        <begin position="1"/>
        <end position="21"/>
    </location>
</feature>
<dbReference type="AlphaFoldDB" id="A0AAD8EPS7"/>
<gene>
    <name evidence="2" type="ORF">L9F63_011570</name>
</gene>
<evidence type="ECO:0000256" key="1">
    <source>
        <dbReference type="SAM" id="MobiDB-lite"/>
    </source>
</evidence>
<dbReference type="EMBL" id="JASPKZ010001600">
    <property type="protein sequence ID" value="KAJ9597569.1"/>
    <property type="molecule type" value="Genomic_DNA"/>
</dbReference>
<keyword evidence="3" id="KW-1185">Reference proteome</keyword>
<organism evidence="2 3">
    <name type="scientific">Diploptera punctata</name>
    <name type="common">Pacific beetle cockroach</name>
    <dbReference type="NCBI Taxonomy" id="6984"/>
    <lineage>
        <taxon>Eukaryota</taxon>
        <taxon>Metazoa</taxon>
        <taxon>Ecdysozoa</taxon>
        <taxon>Arthropoda</taxon>
        <taxon>Hexapoda</taxon>
        <taxon>Insecta</taxon>
        <taxon>Pterygota</taxon>
        <taxon>Neoptera</taxon>
        <taxon>Polyneoptera</taxon>
        <taxon>Dictyoptera</taxon>
        <taxon>Blattodea</taxon>
        <taxon>Blaberoidea</taxon>
        <taxon>Blaberidae</taxon>
        <taxon>Diplopterinae</taxon>
        <taxon>Diploptera</taxon>
    </lineage>
</organism>
<protein>
    <submittedName>
        <fullName evidence="2">Uncharacterized protein</fullName>
    </submittedName>
</protein>
<dbReference type="Proteomes" id="UP001233999">
    <property type="component" value="Unassembled WGS sequence"/>
</dbReference>
<proteinExistence type="predicted"/>
<evidence type="ECO:0000313" key="2">
    <source>
        <dbReference type="EMBL" id="KAJ9597569.1"/>
    </source>
</evidence>
<comment type="caution">
    <text evidence="2">The sequence shown here is derived from an EMBL/GenBank/DDBJ whole genome shotgun (WGS) entry which is preliminary data.</text>
</comment>
<sequence length="99" mass="11558">HLHVQSQSENRCSDHPRFSENSSEINFCQHNSKAANKCYFVCRMQNNSLSLLCPSRDVLFYAYRQYDCSDSNIFRLNILMSAVLNLKPRSQIKGYQFIS</sequence>
<feature type="non-terminal residue" evidence="2">
    <location>
        <position position="1"/>
    </location>
</feature>
<name>A0AAD8EPS7_DIPPU</name>
<feature type="non-terminal residue" evidence="2">
    <location>
        <position position="99"/>
    </location>
</feature>
<reference evidence="2" key="1">
    <citation type="journal article" date="2023" name="IScience">
        <title>Live-bearing cockroach genome reveals convergent evolutionary mechanisms linked to viviparity in insects and beyond.</title>
        <authorList>
            <person name="Fouks B."/>
            <person name="Harrison M.C."/>
            <person name="Mikhailova A.A."/>
            <person name="Marchal E."/>
            <person name="English S."/>
            <person name="Carruthers M."/>
            <person name="Jennings E.C."/>
            <person name="Chiamaka E.L."/>
            <person name="Frigard R.A."/>
            <person name="Pippel M."/>
            <person name="Attardo G.M."/>
            <person name="Benoit J.B."/>
            <person name="Bornberg-Bauer E."/>
            <person name="Tobe S.S."/>
        </authorList>
    </citation>
    <scope>NUCLEOTIDE SEQUENCE</scope>
    <source>
        <strain evidence="2">Stay&amp;Tobe</strain>
    </source>
</reference>
<feature type="compositionally biased region" description="Polar residues" evidence="1">
    <location>
        <begin position="1"/>
        <end position="10"/>
    </location>
</feature>
<reference evidence="2" key="2">
    <citation type="submission" date="2023-05" db="EMBL/GenBank/DDBJ databases">
        <authorList>
            <person name="Fouks B."/>
        </authorList>
    </citation>
    <scope>NUCLEOTIDE SEQUENCE</scope>
    <source>
        <strain evidence="2">Stay&amp;Tobe</strain>
        <tissue evidence="2">Testes</tissue>
    </source>
</reference>